<dbReference type="PANTHER" id="PTHR42716">
    <property type="entry name" value="L-ASPARTATE OXIDASE"/>
    <property type="match status" value="1"/>
</dbReference>
<keyword evidence="7 13" id="KW-0662">Pyridine nucleotide biosynthesis</keyword>
<evidence type="ECO:0000256" key="9">
    <source>
        <dbReference type="ARBA" id="ARBA00023002"/>
    </source>
</evidence>
<evidence type="ECO:0000259" key="15">
    <source>
        <dbReference type="Pfam" id="PF02910"/>
    </source>
</evidence>
<dbReference type="InterPro" id="IPR027477">
    <property type="entry name" value="Succ_DH/fumarate_Rdtase_cat_sf"/>
</dbReference>
<dbReference type="PANTHER" id="PTHR42716:SF2">
    <property type="entry name" value="L-ASPARTATE OXIDASE, CHLOROPLASTIC"/>
    <property type="match status" value="1"/>
</dbReference>
<organism evidence="16">
    <name type="scientific">Gordonia amarae</name>
    <dbReference type="NCBI Taxonomy" id="36821"/>
    <lineage>
        <taxon>Bacteria</taxon>
        <taxon>Bacillati</taxon>
        <taxon>Actinomycetota</taxon>
        <taxon>Actinomycetes</taxon>
        <taxon>Mycobacteriales</taxon>
        <taxon>Gordoniaceae</taxon>
        <taxon>Gordonia</taxon>
    </lineage>
</organism>
<evidence type="ECO:0000256" key="6">
    <source>
        <dbReference type="ARBA" id="ARBA00022630"/>
    </source>
</evidence>
<evidence type="ECO:0000256" key="5">
    <source>
        <dbReference type="ARBA" id="ARBA00021901"/>
    </source>
</evidence>
<dbReference type="SUPFAM" id="SSF46977">
    <property type="entry name" value="Succinate dehydrogenase/fumarate reductase flavoprotein C-terminal domain"/>
    <property type="match status" value="1"/>
</dbReference>
<feature type="domain" description="Fumarate reductase/succinate dehydrogenase flavoprotein-like C-terminal" evidence="15">
    <location>
        <begin position="494"/>
        <end position="526"/>
    </location>
</feature>
<dbReference type="InterPro" id="IPR037099">
    <property type="entry name" value="Fum_R/Succ_DH_flav-like_C_sf"/>
</dbReference>
<dbReference type="PRINTS" id="PR00368">
    <property type="entry name" value="FADPNR"/>
</dbReference>
<dbReference type="Gene3D" id="1.20.58.100">
    <property type="entry name" value="Fumarate reductase/succinate dehydrogenase flavoprotein-like, C-terminal domain"/>
    <property type="match status" value="1"/>
</dbReference>
<evidence type="ECO:0000256" key="12">
    <source>
        <dbReference type="NCBIfam" id="TIGR00551"/>
    </source>
</evidence>
<name>A0A857LK40_9ACTN</name>
<dbReference type="SUPFAM" id="SSF51905">
    <property type="entry name" value="FAD/NAD(P)-binding domain"/>
    <property type="match status" value="1"/>
</dbReference>
<evidence type="ECO:0000256" key="13">
    <source>
        <dbReference type="RuleBase" id="RU362049"/>
    </source>
</evidence>
<dbReference type="Gene3D" id="3.50.50.60">
    <property type="entry name" value="FAD/NAD(P)-binding domain"/>
    <property type="match status" value="1"/>
</dbReference>
<keyword evidence="6 13" id="KW-0285">Flavoprotein</keyword>
<comment type="cofactor">
    <cofactor evidence="1 13">
        <name>FAD</name>
        <dbReference type="ChEBI" id="CHEBI:57692"/>
    </cofactor>
</comment>
<proteinExistence type="inferred from homology"/>
<dbReference type="PRINTS" id="PR00411">
    <property type="entry name" value="PNDRDTASEI"/>
</dbReference>
<dbReference type="InterPro" id="IPR005288">
    <property type="entry name" value="NadB"/>
</dbReference>
<dbReference type="FunFam" id="3.90.700.10:FF:000002">
    <property type="entry name" value="L-aspartate oxidase"/>
    <property type="match status" value="1"/>
</dbReference>
<dbReference type="AlphaFoldDB" id="A0A857LK40"/>
<dbReference type="GO" id="GO:0033765">
    <property type="term" value="F:steroid dehydrogenase activity, acting on the CH-CH group of donors"/>
    <property type="evidence" value="ECO:0007669"/>
    <property type="project" value="UniProtKB-ARBA"/>
</dbReference>
<feature type="domain" description="FAD-dependent oxidoreductase 2 FAD-binding" evidence="14">
    <location>
        <begin position="8"/>
        <end position="407"/>
    </location>
</feature>
<comment type="similarity">
    <text evidence="3 13">Belongs to the FAD-dependent oxidoreductase 2 family. NadB subfamily.</text>
</comment>
<comment type="catalytic activity">
    <reaction evidence="11">
        <text>L-aspartate + O2 = iminosuccinate + H2O2</text>
        <dbReference type="Rhea" id="RHEA:25876"/>
        <dbReference type="ChEBI" id="CHEBI:15379"/>
        <dbReference type="ChEBI" id="CHEBI:16240"/>
        <dbReference type="ChEBI" id="CHEBI:29991"/>
        <dbReference type="ChEBI" id="CHEBI:77875"/>
        <dbReference type="EC" id="1.4.3.16"/>
    </reaction>
    <physiologicalReaction direction="left-to-right" evidence="11">
        <dbReference type="Rhea" id="RHEA:25877"/>
    </physiologicalReaction>
</comment>
<dbReference type="InterPro" id="IPR003953">
    <property type="entry name" value="FAD-dep_OxRdtase_2_FAD-bd"/>
</dbReference>
<dbReference type="InterPro" id="IPR015939">
    <property type="entry name" value="Fum_Rdtase/Succ_DH_flav-like_C"/>
</dbReference>
<dbReference type="GO" id="GO:0008734">
    <property type="term" value="F:L-aspartate oxidase activity"/>
    <property type="evidence" value="ECO:0007669"/>
    <property type="project" value="UniProtKB-UniRule"/>
</dbReference>
<evidence type="ECO:0000256" key="2">
    <source>
        <dbReference type="ARBA" id="ARBA00004950"/>
    </source>
</evidence>
<evidence type="ECO:0000256" key="10">
    <source>
        <dbReference type="ARBA" id="ARBA00029426"/>
    </source>
</evidence>
<evidence type="ECO:0000256" key="4">
    <source>
        <dbReference type="ARBA" id="ARBA00012173"/>
    </source>
</evidence>
<sequence>MSAADRADFVVVGAGIAGLTAAVRAAEAGCSVVILNKGPRWRADRAEQSTSTFYAQGGVAVVTVDDPLDPGDPADSVDLHLTDTLAAGAGLTDPAAARPILADGYDAVWGLMEWGAEFDRTAEGLLSRTREGGHSVRRIIHAGGDATGAAIQRALGARATELGPGGLIDVRDDAVATDVLLADGRAVGVRYLREGAEHAVYAPTILLATGGAGHLYAATTNPAGATADGIGLALRAGAQVADLEFIQFHPTMLYIDGAGAGGAARGRRTLISEAVRGEGGRLIDVDGRSVTEGVHPLGDLAPRDVVANAVQAAILRTGHPCVYLDVTGVRGADGGFESRFPTVTAGLVASGVDLSSGRIPVVPGAHYLCGGVVTDTSGATCVPGLLVAGEAARTGLHGGNRLASNSLLEGLVVGRRSAALAVARRDVALPDSAGAVAGTAPRVLDRTILQDTMSRYAALGRDAAGLTAAAGILDAAPAAPGGPGTAREVEDAGLTLAARAVVAAAAARTESRGSHVRLDYPDSSRDAVSHVFRLDGDELVRDAPERSLTAAGGQPALR</sequence>
<dbReference type="Pfam" id="PF02910">
    <property type="entry name" value="Succ_DH_flav_C"/>
    <property type="match status" value="1"/>
</dbReference>
<comment type="subcellular location">
    <subcellularLocation>
        <location evidence="13">Cytoplasm</location>
    </subcellularLocation>
</comment>
<comment type="function">
    <text evidence="10">Catalyzes the oxidation of L-aspartate to iminoaspartate, the first step in the de novo biosynthesis of NAD(+).</text>
</comment>
<evidence type="ECO:0000256" key="7">
    <source>
        <dbReference type="ARBA" id="ARBA00022642"/>
    </source>
</evidence>
<evidence type="ECO:0000256" key="11">
    <source>
        <dbReference type="ARBA" id="ARBA00048305"/>
    </source>
</evidence>
<reference evidence="16" key="1">
    <citation type="journal article" date="2021" name="Nat. Microbiol.">
        <title>Cocultivation of an ultrasmall environmental parasitic bacterium with lytic ability against bacteria associated with wastewater foams.</title>
        <authorList>
            <person name="Batinovic S."/>
            <person name="Rose J.J.A."/>
            <person name="Ratcliffe J."/>
            <person name="Seviour R.J."/>
            <person name="Petrovski S."/>
        </authorList>
    </citation>
    <scope>NUCLEOTIDE SEQUENCE</scope>
    <source>
        <strain evidence="16">CON44</strain>
    </source>
</reference>
<dbReference type="RefSeq" id="WP_005189005.1">
    <property type="nucleotide sequence ID" value="NZ_CP045804.1"/>
</dbReference>
<dbReference type="SUPFAM" id="SSF56425">
    <property type="entry name" value="Succinate dehydrogenase/fumarate reductase flavoprotein, catalytic domain"/>
    <property type="match status" value="1"/>
</dbReference>
<dbReference type="InterPro" id="IPR036188">
    <property type="entry name" value="FAD/NAD-bd_sf"/>
</dbReference>
<dbReference type="EC" id="1.4.3.16" evidence="4 12"/>
<dbReference type="Pfam" id="PF00890">
    <property type="entry name" value="FAD_binding_2"/>
    <property type="match status" value="1"/>
</dbReference>
<dbReference type="NCBIfam" id="TIGR00551">
    <property type="entry name" value="nadB"/>
    <property type="match status" value="1"/>
</dbReference>
<comment type="pathway">
    <text evidence="2 13">Cofactor biosynthesis; NAD(+) biosynthesis; iminoaspartate from L-aspartate (oxidase route): step 1/1.</text>
</comment>
<evidence type="ECO:0000256" key="1">
    <source>
        <dbReference type="ARBA" id="ARBA00001974"/>
    </source>
</evidence>
<evidence type="ECO:0000313" key="16">
    <source>
        <dbReference type="EMBL" id="QHN38038.1"/>
    </source>
</evidence>
<dbReference type="Gene3D" id="3.90.700.10">
    <property type="entry name" value="Succinate dehydrogenase/fumarate reductase flavoprotein, catalytic domain"/>
    <property type="match status" value="1"/>
</dbReference>
<dbReference type="GO" id="GO:0034628">
    <property type="term" value="P:'de novo' NAD+ biosynthetic process from L-aspartate"/>
    <property type="evidence" value="ECO:0007669"/>
    <property type="project" value="TreeGrafter"/>
</dbReference>
<keyword evidence="9 13" id="KW-0560">Oxidoreductase</keyword>
<evidence type="ECO:0000259" key="14">
    <source>
        <dbReference type="Pfam" id="PF00890"/>
    </source>
</evidence>
<dbReference type="UniPathway" id="UPA00253">
    <property type="reaction ID" value="UER00326"/>
</dbReference>
<dbReference type="EMBL" id="CP045810">
    <property type="protein sequence ID" value="QHN38038.1"/>
    <property type="molecule type" value="Genomic_DNA"/>
</dbReference>
<evidence type="ECO:0000256" key="3">
    <source>
        <dbReference type="ARBA" id="ARBA00008562"/>
    </source>
</evidence>
<protein>
    <recommendedName>
        <fullName evidence="5 12">L-aspartate oxidase</fullName>
        <ecNumber evidence="4 12">1.4.3.16</ecNumber>
    </recommendedName>
</protein>
<gene>
    <name evidence="16" type="primary">nadB</name>
    <name evidence="16" type="ORF">GII30_01505</name>
</gene>
<keyword evidence="8 13" id="KW-0274">FAD</keyword>
<accession>A0A857LK40</accession>
<dbReference type="GO" id="GO:0005737">
    <property type="term" value="C:cytoplasm"/>
    <property type="evidence" value="ECO:0007669"/>
    <property type="project" value="UniProtKB-SubCell"/>
</dbReference>
<evidence type="ECO:0000256" key="8">
    <source>
        <dbReference type="ARBA" id="ARBA00022827"/>
    </source>
</evidence>